<dbReference type="Proteomes" id="UP001229421">
    <property type="component" value="Unassembled WGS sequence"/>
</dbReference>
<feature type="region of interest" description="Disordered" evidence="1">
    <location>
        <begin position="48"/>
        <end position="75"/>
    </location>
</feature>
<evidence type="ECO:0000256" key="1">
    <source>
        <dbReference type="SAM" id="MobiDB-lite"/>
    </source>
</evidence>
<gene>
    <name evidence="2" type="ORF">QVD17_31123</name>
</gene>
<protein>
    <submittedName>
        <fullName evidence="2">Uncharacterized protein</fullName>
    </submittedName>
</protein>
<reference evidence="2" key="1">
    <citation type="journal article" date="2023" name="bioRxiv">
        <title>Improved chromosome-level genome assembly for marigold (Tagetes erecta).</title>
        <authorList>
            <person name="Jiang F."/>
            <person name="Yuan L."/>
            <person name="Wang S."/>
            <person name="Wang H."/>
            <person name="Xu D."/>
            <person name="Wang A."/>
            <person name="Fan W."/>
        </authorList>
    </citation>
    <scope>NUCLEOTIDE SEQUENCE</scope>
    <source>
        <strain evidence="2">WSJ</strain>
        <tissue evidence="2">Leaf</tissue>
    </source>
</reference>
<evidence type="ECO:0000313" key="2">
    <source>
        <dbReference type="EMBL" id="KAK1415342.1"/>
    </source>
</evidence>
<evidence type="ECO:0000313" key="3">
    <source>
        <dbReference type="Proteomes" id="UP001229421"/>
    </source>
</evidence>
<keyword evidence="3" id="KW-1185">Reference proteome</keyword>
<name>A0AAD8K347_TARER</name>
<accession>A0AAD8K347</accession>
<proteinExistence type="predicted"/>
<dbReference type="EMBL" id="JAUHHV010000008">
    <property type="protein sequence ID" value="KAK1415342.1"/>
    <property type="molecule type" value="Genomic_DNA"/>
</dbReference>
<comment type="caution">
    <text evidence="2">The sequence shown here is derived from an EMBL/GenBank/DDBJ whole genome shotgun (WGS) entry which is preliminary data.</text>
</comment>
<sequence>MNLNNRRKNEVSIRTNVSTADEILFQLLTLEIDDMGFSLLKEELRIIPSPPPPKPPLPASPPPKPPLPASPPPKQIHPILLSQLPGRFCLGGGDVGNGGLGGGDAGNGGLGGGGDGVILNALQVINGENFALFLIGGNGDNGIGWICFLVNWIHEMRTLLKPFISMIPGLRWVKLVYNYTLAQKNVKEGSSSIEEQLHSLPGRRDIFQLLAPGTENEMALEIDENGVFTVTIKNEQ</sequence>
<organism evidence="2 3">
    <name type="scientific">Tagetes erecta</name>
    <name type="common">African marigold</name>
    <dbReference type="NCBI Taxonomy" id="13708"/>
    <lineage>
        <taxon>Eukaryota</taxon>
        <taxon>Viridiplantae</taxon>
        <taxon>Streptophyta</taxon>
        <taxon>Embryophyta</taxon>
        <taxon>Tracheophyta</taxon>
        <taxon>Spermatophyta</taxon>
        <taxon>Magnoliopsida</taxon>
        <taxon>eudicotyledons</taxon>
        <taxon>Gunneridae</taxon>
        <taxon>Pentapetalae</taxon>
        <taxon>asterids</taxon>
        <taxon>campanulids</taxon>
        <taxon>Asterales</taxon>
        <taxon>Asteraceae</taxon>
        <taxon>Asteroideae</taxon>
        <taxon>Heliantheae alliance</taxon>
        <taxon>Tageteae</taxon>
        <taxon>Tagetes</taxon>
    </lineage>
</organism>
<dbReference type="AlphaFoldDB" id="A0AAD8K347"/>